<sequence length="118" mass="12963">MGLQSRLAFEAVLHGKASRRDVLGVVQATLLTGFITEAGHGLLELGFIRQVEDEVLSILHSGEKDATWEFSEALLTSLRQIINEHDRQLRETRLGIVIAAVQKLDRRIASSSSKLSAA</sequence>
<evidence type="ECO:0008006" key="3">
    <source>
        <dbReference type="Google" id="ProtNLM"/>
    </source>
</evidence>
<evidence type="ECO:0000313" key="1">
    <source>
        <dbReference type="EMBL" id="SAK75399.1"/>
    </source>
</evidence>
<accession>A0A158BZ64</accession>
<dbReference type="AlphaFoldDB" id="A0A158BZ64"/>
<proteinExistence type="predicted"/>
<dbReference type="EMBL" id="FCOI02000018">
    <property type="protein sequence ID" value="SAK75399.1"/>
    <property type="molecule type" value="Genomic_DNA"/>
</dbReference>
<gene>
    <name evidence="1" type="ORF">AWB76_04901</name>
</gene>
<organism evidence="1 2">
    <name type="scientific">Caballeronia temeraria</name>
    <dbReference type="NCBI Taxonomy" id="1777137"/>
    <lineage>
        <taxon>Bacteria</taxon>
        <taxon>Pseudomonadati</taxon>
        <taxon>Pseudomonadota</taxon>
        <taxon>Betaproteobacteria</taxon>
        <taxon>Burkholderiales</taxon>
        <taxon>Burkholderiaceae</taxon>
        <taxon>Caballeronia</taxon>
    </lineage>
</organism>
<keyword evidence="2" id="KW-1185">Reference proteome</keyword>
<name>A0A158BZ64_9BURK</name>
<reference evidence="2" key="1">
    <citation type="submission" date="2016-01" db="EMBL/GenBank/DDBJ databases">
        <authorList>
            <person name="Peeters Charlotte."/>
        </authorList>
    </citation>
    <scope>NUCLEOTIDE SEQUENCE [LARGE SCALE GENOMIC DNA]</scope>
</reference>
<dbReference type="Proteomes" id="UP000054624">
    <property type="component" value="Unassembled WGS sequence"/>
</dbReference>
<evidence type="ECO:0000313" key="2">
    <source>
        <dbReference type="Proteomes" id="UP000054624"/>
    </source>
</evidence>
<protein>
    <recommendedName>
        <fullName evidence="3">Fis family transcriptional regulator</fullName>
    </recommendedName>
</protein>